<feature type="region of interest" description="Disordered" evidence="1">
    <location>
        <begin position="144"/>
        <end position="168"/>
    </location>
</feature>
<dbReference type="Proteomes" id="UP000515908">
    <property type="component" value="Chromosome 19"/>
</dbReference>
<evidence type="ECO:0000313" key="3">
    <source>
        <dbReference type="Proteomes" id="UP000515908"/>
    </source>
</evidence>
<sequence>MTHTEDDYWRRRSQEVSKEYDTIVDMQRSEIEKLQKRCSDLLYEQGMAKAACAMDVRNYVLQYQKEMNAKLAGRKDNTGGKGPRPRTEAIPYSVLLQHLSQYSNGLVPASLPAEERKRNRETNLSQNTVQQRIYQRLVSRHLRERRGADQREDYDEEIRGTKRGRERTDGDDECLRYFAGEAELLSEDDSSSAEDEGEKMVGLHTMETNNAKNNTSMNSNNAVKDGKNENADAKEMIKTVS</sequence>
<organism evidence="2 3">
    <name type="scientific">Angomonas deanei</name>
    <dbReference type="NCBI Taxonomy" id="59799"/>
    <lineage>
        <taxon>Eukaryota</taxon>
        <taxon>Discoba</taxon>
        <taxon>Euglenozoa</taxon>
        <taxon>Kinetoplastea</taxon>
        <taxon>Metakinetoplastina</taxon>
        <taxon>Trypanosomatida</taxon>
        <taxon>Trypanosomatidae</taxon>
        <taxon>Strigomonadinae</taxon>
        <taxon>Angomonas</taxon>
    </lineage>
</organism>
<proteinExistence type="predicted"/>
<protein>
    <submittedName>
        <fullName evidence="2">Uncharacterized protein</fullName>
    </submittedName>
</protein>
<feature type="region of interest" description="Disordered" evidence="1">
    <location>
        <begin position="183"/>
        <end position="241"/>
    </location>
</feature>
<name>S9VLT4_9TRYP</name>
<feature type="compositionally biased region" description="Low complexity" evidence="1">
    <location>
        <begin position="208"/>
        <end position="222"/>
    </location>
</feature>
<gene>
    <name evidence="2" type="ORF">ADEAN_000839400</name>
</gene>
<evidence type="ECO:0000256" key="1">
    <source>
        <dbReference type="SAM" id="MobiDB-lite"/>
    </source>
</evidence>
<accession>S9VLT4</accession>
<keyword evidence="3" id="KW-1185">Reference proteome</keyword>
<dbReference type="EMBL" id="LR877163">
    <property type="protein sequence ID" value="CAD2220870.1"/>
    <property type="molecule type" value="Genomic_DNA"/>
</dbReference>
<reference evidence="2 3" key="1">
    <citation type="submission" date="2020-08" db="EMBL/GenBank/DDBJ databases">
        <authorList>
            <person name="Newling K."/>
            <person name="Davey J."/>
            <person name="Forrester S."/>
        </authorList>
    </citation>
    <scope>NUCLEOTIDE SEQUENCE [LARGE SCALE GENOMIC DNA]</scope>
    <source>
        <strain evidence="3">Crithidia deanei Carvalho (ATCC PRA-265)</strain>
    </source>
</reference>
<dbReference type="VEuPathDB" id="TriTrypDB:ADEAN_000839400"/>
<feature type="compositionally biased region" description="Acidic residues" evidence="1">
    <location>
        <begin position="184"/>
        <end position="197"/>
    </location>
</feature>
<dbReference type="AlphaFoldDB" id="S9VLT4"/>
<dbReference type="OrthoDB" id="247728at2759"/>
<feature type="compositionally biased region" description="Basic and acidic residues" evidence="1">
    <location>
        <begin position="224"/>
        <end position="241"/>
    </location>
</feature>
<evidence type="ECO:0000313" key="2">
    <source>
        <dbReference type="EMBL" id="CAD2220870.1"/>
    </source>
</evidence>